<reference evidence="2 3" key="1">
    <citation type="submission" date="2022-09" db="EMBL/GenBank/DDBJ databases">
        <authorList>
            <person name="Han X.L."/>
            <person name="Wang Q."/>
            <person name="Lu T."/>
        </authorList>
    </citation>
    <scope>NUCLEOTIDE SEQUENCE [LARGE SCALE GENOMIC DNA]</scope>
    <source>
        <strain evidence="2 3">WQ 127069</strain>
    </source>
</reference>
<evidence type="ECO:0000313" key="2">
    <source>
        <dbReference type="EMBL" id="MCU6791274.1"/>
    </source>
</evidence>
<name>A0ABT2UC61_9BACL</name>
<evidence type="ECO:0000256" key="1">
    <source>
        <dbReference type="SAM" id="Phobius"/>
    </source>
</evidence>
<dbReference type="RefSeq" id="WP_262683082.1">
    <property type="nucleotide sequence ID" value="NZ_JAOQIO010000007.1"/>
</dbReference>
<proteinExistence type="predicted"/>
<keyword evidence="1" id="KW-1133">Transmembrane helix</keyword>
<comment type="caution">
    <text evidence="2">The sequence shown here is derived from an EMBL/GenBank/DDBJ whole genome shotgun (WGS) entry which is preliminary data.</text>
</comment>
<dbReference type="Proteomes" id="UP001652445">
    <property type="component" value="Unassembled WGS sequence"/>
</dbReference>
<feature type="transmembrane region" description="Helical" evidence="1">
    <location>
        <begin position="13"/>
        <end position="35"/>
    </location>
</feature>
<protein>
    <recommendedName>
        <fullName evidence="4">Sugar ABC transporter permease</fullName>
    </recommendedName>
</protein>
<accession>A0ABT2UC61</accession>
<gene>
    <name evidence="2" type="ORF">OB236_03925</name>
</gene>
<evidence type="ECO:0000313" key="3">
    <source>
        <dbReference type="Proteomes" id="UP001652445"/>
    </source>
</evidence>
<keyword evidence="1" id="KW-0812">Transmembrane</keyword>
<evidence type="ECO:0008006" key="4">
    <source>
        <dbReference type="Google" id="ProtNLM"/>
    </source>
</evidence>
<keyword evidence="1" id="KW-0472">Membrane</keyword>
<keyword evidence="3" id="KW-1185">Reference proteome</keyword>
<organism evidence="2 3">
    <name type="scientific">Paenibacillus baimaensis</name>
    <dbReference type="NCBI Taxonomy" id="2982185"/>
    <lineage>
        <taxon>Bacteria</taxon>
        <taxon>Bacillati</taxon>
        <taxon>Bacillota</taxon>
        <taxon>Bacilli</taxon>
        <taxon>Bacillales</taxon>
        <taxon>Paenibacillaceae</taxon>
        <taxon>Paenibacillus</taxon>
    </lineage>
</organism>
<sequence length="50" mass="5946">MNNWIKVMRKNKLFFKILMYFLCLLLPILSVYPFVQKYFVQGVMVGSVKG</sequence>
<dbReference type="EMBL" id="JAOQIO010000007">
    <property type="protein sequence ID" value="MCU6791274.1"/>
    <property type="molecule type" value="Genomic_DNA"/>
</dbReference>